<evidence type="ECO:0000256" key="2">
    <source>
        <dbReference type="SAM" id="SignalP"/>
    </source>
</evidence>
<evidence type="ECO:0000313" key="4">
    <source>
        <dbReference type="EMBL" id="MDT0323661.1"/>
    </source>
</evidence>
<feature type="domain" description="DUF305" evidence="3">
    <location>
        <begin position="78"/>
        <end position="221"/>
    </location>
</feature>
<name>A0ABU2M1D0_9ACTN</name>
<dbReference type="Proteomes" id="UP001183420">
    <property type="component" value="Unassembled WGS sequence"/>
</dbReference>
<reference evidence="5" key="1">
    <citation type="submission" date="2023-07" db="EMBL/GenBank/DDBJ databases">
        <title>30 novel species of actinomycetes from the DSMZ collection.</title>
        <authorList>
            <person name="Nouioui I."/>
        </authorList>
    </citation>
    <scope>NUCLEOTIDE SEQUENCE [LARGE SCALE GENOMIC DNA]</scope>
    <source>
        <strain evidence="5">DSM 44918</strain>
    </source>
</reference>
<keyword evidence="2" id="KW-0732">Signal</keyword>
<dbReference type="Pfam" id="PF03713">
    <property type="entry name" value="DUF305"/>
    <property type="match status" value="1"/>
</dbReference>
<gene>
    <name evidence="4" type="ORF">RNC47_35700</name>
</gene>
<accession>A0ABU2M1D0</accession>
<dbReference type="PROSITE" id="PS51257">
    <property type="entry name" value="PROKAR_LIPOPROTEIN"/>
    <property type="match status" value="1"/>
</dbReference>
<dbReference type="PANTHER" id="PTHR36933">
    <property type="entry name" value="SLL0788 PROTEIN"/>
    <property type="match status" value="1"/>
</dbReference>
<dbReference type="InterPro" id="IPR005183">
    <property type="entry name" value="DUF305_CopM-like"/>
</dbReference>
<dbReference type="RefSeq" id="WP_311604976.1">
    <property type="nucleotide sequence ID" value="NZ_JAVREM010000138.1"/>
</dbReference>
<dbReference type="InterPro" id="IPR012347">
    <property type="entry name" value="Ferritin-like"/>
</dbReference>
<proteinExistence type="predicted"/>
<feature type="region of interest" description="Disordered" evidence="1">
    <location>
        <begin position="34"/>
        <end position="72"/>
    </location>
</feature>
<evidence type="ECO:0000259" key="3">
    <source>
        <dbReference type="Pfam" id="PF03713"/>
    </source>
</evidence>
<protein>
    <submittedName>
        <fullName evidence="4">DUF305 domain-containing protein</fullName>
    </submittedName>
</protein>
<organism evidence="4 5">
    <name type="scientific">Streptomyces millisiae</name>
    <dbReference type="NCBI Taxonomy" id="3075542"/>
    <lineage>
        <taxon>Bacteria</taxon>
        <taxon>Bacillati</taxon>
        <taxon>Actinomycetota</taxon>
        <taxon>Actinomycetes</taxon>
        <taxon>Kitasatosporales</taxon>
        <taxon>Streptomycetaceae</taxon>
        <taxon>Streptomyces</taxon>
    </lineage>
</organism>
<dbReference type="PANTHER" id="PTHR36933:SF1">
    <property type="entry name" value="SLL0788 PROTEIN"/>
    <property type="match status" value="1"/>
</dbReference>
<evidence type="ECO:0000313" key="5">
    <source>
        <dbReference type="Proteomes" id="UP001183420"/>
    </source>
</evidence>
<keyword evidence="5" id="KW-1185">Reference proteome</keyword>
<feature type="chain" id="PRO_5045056463" evidence="2">
    <location>
        <begin position="31"/>
        <end position="225"/>
    </location>
</feature>
<sequence length="225" mass="23733">MTTHRSPLRARLRRAAALSAAGLTATAVLVACGTEEGDSDAGHSGGHDSAESQTPSEGSEESEQSEQSEPGAEWNDADVAFAQGMIPHHRQAVEMAELAASRAESPEVVELAEAIEAAQAPEIATLTEWLTAWGEDVPAEDEDHSGHDMAGMMSPDDMSTLEQSDGAEFDAAFLRMMIEHHEGAVEMAETEQSGGAYQPALDMAADIVATQGDEIARMNELIDAA</sequence>
<dbReference type="EMBL" id="JAVREM010000138">
    <property type="protein sequence ID" value="MDT0323661.1"/>
    <property type="molecule type" value="Genomic_DNA"/>
</dbReference>
<feature type="signal peptide" evidence="2">
    <location>
        <begin position="1"/>
        <end position="30"/>
    </location>
</feature>
<evidence type="ECO:0000256" key="1">
    <source>
        <dbReference type="SAM" id="MobiDB-lite"/>
    </source>
</evidence>
<dbReference type="Gene3D" id="1.20.1260.10">
    <property type="match status" value="1"/>
</dbReference>
<comment type="caution">
    <text evidence="4">The sequence shown here is derived from an EMBL/GenBank/DDBJ whole genome shotgun (WGS) entry which is preliminary data.</text>
</comment>